<dbReference type="AlphaFoldDB" id="G7YQP6"/>
<feature type="transmembrane region" description="Helical" evidence="1">
    <location>
        <begin position="48"/>
        <end position="70"/>
    </location>
</feature>
<keyword evidence="4" id="KW-1185">Reference proteome</keyword>
<accession>G7YQP6</accession>
<evidence type="ECO:0000313" key="3">
    <source>
        <dbReference type="EMBL" id="GAA55276.1"/>
    </source>
</evidence>
<sequence length="81" mass="8971">MARSIFLASLLFTSLLQSAQMVNLEEGLQNPDRFILYDRNPFNIGMNAGLAILVTFSILGVVLGTIALIARGLGYRKKRRT</sequence>
<organism evidence="3 4">
    <name type="scientific">Clonorchis sinensis</name>
    <name type="common">Chinese liver fluke</name>
    <dbReference type="NCBI Taxonomy" id="79923"/>
    <lineage>
        <taxon>Eukaryota</taxon>
        <taxon>Metazoa</taxon>
        <taxon>Spiralia</taxon>
        <taxon>Lophotrochozoa</taxon>
        <taxon>Platyhelminthes</taxon>
        <taxon>Trematoda</taxon>
        <taxon>Digenea</taxon>
        <taxon>Opisthorchiida</taxon>
        <taxon>Opisthorchiata</taxon>
        <taxon>Opisthorchiidae</taxon>
        <taxon>Clonorchis</taxon>
    </lineage>
</organism>
<keyword evidence="1" id="KW-1133">Transmembrane helix</keyword>
<name>G7YQP6_CLOSI</name>
<keyword evidence="2" id="KW-0732">Signal</keyword>
<dbReference type="Proteomes" id="UP000008909">
    <property type="component" value="Unassembled WGS sequence"/>
</dbReference>
<feature type="chain" id="PRO_5003506430" evidence="2">
    <location>
        <begin position="22"/>
        <end position="81"/>
    </location>
</feature>
<dbReference type="EMBL" id="DF143989">
    <property type="protein sequence ID" value="GAA55276.1"/>
    <property type="molecule type" value="Genomic_DNA"/>
</dbReference>
<keyword evidence="1" id="KW-0812">Transmembrane</keyword>
<evidence type="ECO:0000313" key="4">
    <source>
        <dbReference type="Proteomes" id="UP000008909"/>
    </source>
</evidence>
<protein>
    <submittedName>
        <fullName evidence="3">Uncharacterized protein</fullName>
    </submittedName>
</protein>
<reference key="2">
    <citation type="submission" date="2011-10" db="EMBL/GenBank/DDBJ databases">
        <title>The genome and transcriptome sequence of Clonorchis sinensis provide insights into the carcinogenic liver fluke.</title>
        <authorList>
            <person name="Wang X."/>
            <person name="Huang Y."/>
            <person name="Chen W."/>
            <person name="Liu H."/>
            <person name="Guo L."/>
            <person name="Chen Y."/>
            <person name="Luo F."/>
            <person name="Zhou W."/>
            <person name="Sun J."/>
            <person name="Mao Q."/>
            <person name="Liang P."/>
            <person name="Zhou C."/>
            <person name="Tian Y."/>
            <person name="Men J."/>
            <person name="Lv X."/>
            <person name="Huang L."/>
            <person name="Zhou J."/>
            <person name="Hu Y."/>
            <person name="Li R."/>
            <person name="Zhang F."/>
            <person name="Lei H."/>
            <person name="Li X."/>
            <person name="Hu X."/>
            <person name="Liang C."/>
            <person name="Xu J."/>
            <person name="Wu Z."/>
            <person name="Yu X."/>
        </authorList>
    </citation>
    <scope>NUCLEOTIDE SEQUENCE</scope>
    <source>
        <strain>Henan</strain>
    </source>
</reference>
<proteinExistence type="predicted"/>
<evidence type="ECO:0000256" key="2">
    <source>
        <dbReference type="SAM" id="SignalP"/>
    </source>
</evidence>
<keyword evidence="1" id="KW-0472">Membrane</keyword>
<reference evidence="3" key="1">
    <citation type="journal article" date="2011" name="Genome Biol.">
        <title>The draft genome of the carcinogenic human liver fluke Clonorchis sinensis.</title>
        <authorList>
            <person name="Wang X."/>
            <person name="Chen W."/>
            <person name="Huang Y."/>
            <person name="Sun J."/>
            <person name="Men J."/>
            <person name="Liu H."/>
            <person name="Luo F."/>
            <person name="Guo L."/>
            <person name="Lv X."/>
            <person name="Deng C."/>
            <person name="Zhou C."/>
            <person name="Fan Y."/>
            <person name="Li X."/>
            <person name="Huang L."/>
            <person name="Hu Y."/>
            <person name="Liang C."/>
            <person name="Hu X."/>
            <person name="Xu J."/>
            <person name="Yu X."/>
        </authorList>
    </citation>
    <scope>NUCLEOTIDE SEQUENCE [LARGE SCALE GENOMIC DNA]</scope>
    <source>
        <strain evidence="3">Henan</strain>
    </source>
</reference>
<evidence type="ECO:0000256" key="1">
    <source>
        <dbReference type="SAM" id="Phobius"/>
    </source>
</evidence>
<feature type="signal peptide" evidence="2">
    <location>
        <begin position="1"/>
        <end position="21"/>
    </location>
</feature>
<gene>
    <name evidence="3" type="ORF">CLF_107517</name>
</gene>